<evidence type="ECO:0000313" key="2">
    <source>
        <dbReference type="Proteomes" id="UP000078148"/>
    </source>
</evidence>
<proteinExistence type="predicted"/>
<dbReference type="RefSeq" id="WP_060532585.1">
    <property type="nucleotide sequence ID" value="NZ_CP013023.1"/>
</dbReference>
<evidence type="ECO:0008006" key="3">
    <source>
        <dbReference type="Google" id="ProtNLM"/>
    </source>
</evidence>
<dbReference type="PANTHER" id="PTHR35332">
    <property type="entry name" value="REGULATION OF ENOLASE PROTEIN 1"/>
    <property type="match status" value="1"/>
</dbReference>
<dbReference type="InterPro" id="IPR015987">
    <property type="entry name" value="UCP022704"/>
</dbReference>
<dbReference type="KEGG" id="pbv:AR543_05705"/>
<organism evidence="1 2">
    <name type="scientific">Paenibacillus bovis</name>
    <dbReference type="NCBI Taxonomy" id="1616788"/>
    <lineage>
        <taxon>Bacteria</taxon>
        <taxon>Bacillati</taxon>
        <taxon>Bacillota</taxon>
        <taxon>Bacilli</taxon>
        <taxon>Bacillales</taxon>
        <taxon>Paenibacillaceae</taxon>
        <taxon>Paenibacillus</taxon>
    </lineage>
</organism>
<dbReference type="InterPro" id="IPR009784">
    <property type="entry name" value="DUF1349"/>
</dbReference>
<dbReference type="Pfam" id="PF07081">
    <property type="entry name" value="DUF1349"/>
    <property type="match status" value="1"/>
</dbReference>
<sequence>MQYIPHHIDRLQEMFPPEHKAVEHDHLLLRSRPDTDFWMRTYYGFERYNGHVLYDEIKGNFEAVAELQMHPQRTYDQSGIFIGIDSANWIKTSIEFIPEESSHLGVAVTQRSYSDWSTRNVDNSIFDQRLSFRVRREGNDFFVYFRAGSVSAAGEWEQIRITHLDCPPGQPLQVGIYSASPMDKGFDTTFYHFEIQNVD</sequence>
<dbReference type="OrthoDB" id="9814707at2"/>
<reference evidence="2" key="1">
    <citation type="submission" date="2015-10" db="EMBL/GenBank/DDBJ databases">
        <title>Genome of Paenibacillus bovis sp. nov.</title>
        <authorList>
            <person name="Wu Z."/>
            <person name="Gao C."/>
            <person name="Liu Z."/>
            <person name="Zheng H."/>
        </authorList>
    </citation>
    <scope>NUCLEOTIDE SEQUENCE [LARGE SCALE GENOMIC DNA]</scope>
    <source>
        <strain evidence="2">BD3526</strain>
    </source>
</reference>
<name>A0A172ZD20_9BACL</name>
<protein>
    <recommendedName>
        <fullName evidence="3">DUF1349 domain-containing protein</fullName>
    </recommendedName>
</protein>
<gene>
    <name evidence="1" type="ORF">AR543_05705</name>
</gene>
<accession>A0A172ZD20</accession>
<reference evidence="1 2" key="2">
    <citation type="journal article" date="2016" name="Int. J. Syst. Evol. Microbiol.">
        <title>Paenibacillus bovis sp. nov., isolated from raw yak (Bos grunniens) milk.</title>
        <authorList>
            <person name="Gao C."/>
            <person name="Han J."/>
            <person name="Liu Z."/>
            <person name="Xu X."/>
            <person name="Hang F."/>
            <person name="Wu Z."/>
        </authorList>
    </citation>
    <scope>NUCLEOTIDE SEQUENCE [LARGE SCALE GENOMIC DNA]</scope>
    <source>
        <strain evidence="1 2">BD3526</strain>
    </source>
</reference>
<dbReference type="PIRSF" id="PIRSF022704">
    <property type="entry name" value="UCP022704"/>
    <property type="match status" value="1"/>
</dbReference>
<dbReference type="EMBL" id="CP013023">
    <property type="protein sequence ID" value="ANF95554.1"/>
    <property type="molecule type" value="Genomic_DNA"/>
</dbReference>
<dbReference type="PANTHER" id="PTHR35332:SF2">
    <property type="entry name" value="REGULATION OF ENOLASE PROTEIN 1"/>
    <property type="match status" value="1"/>
</dbReference>
<dbReference type="Proteomes" id="UP000078148">
    <property type="component" value="Chromosome"/>
</dbReference>
<dbReference type="SUPFAM" id="SSF49899">
    <property type="entry name" value="Concanavalin A-like lectins/glucanases"/>
    <property type="match status" value="1"/>
</dbReference>
<dbReference type="Gene3D" id="2.60.120.200">
    <property type="match status" value="1"/>
</dbReference>
<dbReference type="InterPro" id="IPR013320">
    <property type="entry name" value="ConA-like_dom_sf"/>
</dbReference>
<dbReference type="AlphaFoldDB" id="A0A172ZD20"/>
<evidence type="ECO:0000313" key="1">
    <source>
        <dbReference type="EMBL" id="ANF95554.1"/>
    </source>
</evidence>
<keyword evidence="2" id="KW-1185">Reference proteome</keyword>